<protein>
    <submittedName>
        <fullName evidence="1">Uncharacterized protein</fullName>
    </submittedName>
</protein>
<name>A0ABP8DR25_9ACTN</name>
<dbReference type="RefSeq" id="WP_345139616.1">
    <property type="nucleotide sequence ID" value="NZ_BAABAT010000050.1"/>
</dbReference>
<organism evidence="1 2">
    <name type="scientific">Dactylosporangium darangshiense</name>
    <dbReference type="NCBI Taxonomy" id="579108"/>
    <lineage>
        <taxon>Bacteria</taxon>
        <taxon>Bacillati</taxon>
        <taxon>Actinomycetota</taxon>
        <taxon>Actinomycetes</taxon>
        <taxon>Micromonosporales</taxon>
        <taxon>Micromonosporaceae</taxon>
        <taxon>Dactylosporangium</taxon>
    </lineage>
</organism>
<reference evidence="2" key="1">
    <citation type="journal article" date="2019" name="Int. J. Syst. Evol. Microbiol.">
        <title>The Global Catalogue of Microorganisms (GCM) 10K type strain sequencing project: providing services to taxonomists for standard genome sequencing and annotation.</title>
        <authorList>
            <consortium name="The Broad Institute Genomics Platform"/>
            <consortium name="The Broad Institute Genome Sequencing Center for Infectious Disease"/>
            <person name="Wu L."/>
            <person name="Ma J."/>
        </authorList>
    </citation>
    <scope>NUCLEOTIDE SEQUENCE [LARGE SCALE GENOMIC DNA]</scope>
    <source>
        <strain evidence="2">JCM 17441</strain>
    </source>
</reference>
<proteinExistence type="predicted"/>
<keyword evidence="2" id="KW-1185">Reference proteome</keyword>
<dbReference type="Proteomes" id="UP001500620">
    <property type="component" value="Unassembled WGS sequence"/>
</dbReference>
<evidence type="ECO:0000313" key="1">
    <source>
        <dbReference type="EMBL" id="GAA4262219.1"/>
    </source>
</evidence>
<evidence type="ECO:0000313" key="2">
    <source>
        <dbReference type="Proteomes" id="UP001500620"/>
    </source>
</evidence>
<accession>A0ABP8DR25</accession>
<gene>
    <name evidence="1" type="ORF">GCM10022255_098100</name>
</gene>
<comment type="caution">
    <text evidence="1">The sequence shown here is derived from an EMBL/GenBank/DDBJ whole genome shotgun (WGS) entry which is preliminary data.</text>
</comment>
<dbReference type="EMBL" id="BAABAT010000050">
    <property type="protein sequence ID" value="GAA4262219.1"/>
    <property type="molecule type" value="Genomic_DNA"/>
</dbReference>
<sequence length="59" mass="6438">MEINTCQATKTTTTATGDVEVRCAKPAGHRDAQHEAKLGVFPIRWSSAVDDEREQPLLG</sequence>